<dbReference type="Gene3D" id="1.10.3060.10">
    <property type="entry name" value="Helical scaffold and wing domains of SecA"/>
    <property type="match status" value="1"/>
</dbReference>
<feature type="domain" description="SecA Wing/Scaffold" evidence="1">
    <location>
        <begin position="42"/>
        <end position="239"/>
    </location>
</feature>
<keyword evidence="3" id="KW-1185">Reference proteome</keyword>
<evidence type="ECO:0000259" key="1">
    <source>
        <dbReference type="Pfam" id="PF07516"/>
    </source>
</evidence>
<name>A0ABY2KVI7_9STAP</name>
<organism evidence="2 3">
    <name type="scientific">Staphylococcus petrasii</name>
    <dbReference type="NCBI Taxonomy" id="1276936"/>
    <lineage>
        <taxon>Bacteria</taxon>
        <taxon>Bacillati</taxon>
        <taxon>Bacillota</taxon>
        <taxon>Bacilli</taxon>
        <taxon>Bacillales</taxon>
        <taxon>Staphylococcaceae</taxon>
        <taxon>Staphylococcus</taxon>
    </lineage>
</organism>
<dbReference type="InterPro" id="IPR011116">
    <property type="entry name" value="SecA_Wing/Scaffold"/>
</dbReference>
<evidence type="ECO:0000313" key="2">
    <source>
        <dbReference type="EMBL" id="TGE16627.1"/>
    </source>
</evidence>
<proteinExistence type="predicted"/>
<reference evidence="2 3" key="1">
    <citation type="submission" date="2019-04" db="EMBL/GenBank/DDBJ databases">
        <title>Genomic characterization of Staphylococcus petrasii strains.</title>
        <authorList>
            <person name="Vrbovska V."/>
            <person name="Kovarovic V."/>
            <person name="Maslanova I."/>
            <person name="Indrakova A."/>
            <person name="Petras P."/>
            <person name="Sedo O."/>
            <person name="Svec P."/>
            <person name="Fisarova L."/>
            <person name="Sedlacek I."/>
            <person name="Doskar J."/>
            <person name="Pantucek R."/>
        </authorList>
    </citation>
    <scope>NUCLEOTIDE SEQUENCE [LARGE SCALE GENOMIC DNA]</scope>
    <source>
        <strain evidence="2 3">P5404</strain>
    </source>
</reference>
<dbReference type="EMBL" id="SRLS01000013">
    <property type="protein sequence ID" value="TGE16627.1"/>
    <property type="molecule type" value="Genomic_DNA"/>
</dbReference>
<gene>
    <name evidence="2" type="ORF">BJR09_08635</name>
</gene>
<accession>A0ABY2KVI7</accession>
<evidence type="ECO:0000313" key="3">
    <source>
        <dbReference type="Proteomes" id="UP000297598"/>
    </source>
</evidence>
<dbReference type="InterPro" id="IPR036266">
    <property type="entry name" value="SecA_Wing/Scaffold_sf"/>
</dbReference>
<protein>
    <recommendedName>
        <fullName evidence="1">SecA Wing/Scaffold domain-containing protein</fullName>
    </recommendedName>
</protein>
<dbReference type="SUPFAM" id="SSF81886">
    <property type="entry name" value="Helical scaffold and wing domains of SecA"/>
    <property type="match status" value="1"/>
</dbReference>
<comment type="caution">
    <text evidence="2">The sequence shown here is derived from an EMBL/GenBank/DDBJ whole genome shotgun (WGS) entry which is preliminary data.</text>
</comment>
<dbReference type="Pfam" id="PF07516">
    <property type="entry name" value="SecA_SW"/>
    <property type="match status" value="1"/>
</dbReference>
<dbReference type="Proteomes" id="UP000297598">
    <property type="component" value="Unassembled WGS sequence"/>
</dbReference>
<sequence>MYVSLDDYLVKRWSNAKLAENEKVRDINPEKLQASLFFRNKVRNIVTKAQRVSEETAMMTREMANEFEKSISIQRERVYEERNRILETKDFSQFDFKALAHEVFEHDLKTEHIDNEDEVVHYIYNNLSFNFNDVSLSQHMQTREEIIQYLTNQFSKQLDDNLKIANDDYFKLRFFQKAILKAIDVEWINQVDQLQQLKASVNNRQNGQRNAIFEYHKVALETYETMIINIKRSIIRNLCLSILTFDNKQDLVIHFP</sequence>